<evidence type="ECO:0000313" key="2">
    <source>
        <dbReference type="Proteomes" id="UP000613768"/>
    </source>
</evidence>
<sequence length="153" mass="18048">MLSLQPIPIEDERARFAGLLIFREQAWRQACEDHRNYWAWRAERNEARWQAQERGELDYDAKNLMHTIRLLLSGQSMLRRGLPIIRFEGEARDLLLRVRSGSMSYDEIMSIAQDIADDCERELERSDLPERCDASAADRLLADLTTQWEHRCQ</sequence>
<protein>
    <submittedName>
        <fullName evidence="1">Nucleotidyltransferase domain-containing protein</fullName>
    </submittedName>
</protein>
<proteinExistence type="predicted"/>
<reference evidence="1 2" key="1">
    <citation type="submission" date="2020-09" db="EMBL/GenBank/DDBJ databases">
        <title>Pseudoxanthomonas sp. CAU 1598 isolated from sand of Yaerae Beach.</title>
        <authorList>
            <person name="Kim W."/>
        </authorList>
    </citation>
    <scope>NUCLEOTIDE SEQUENCE [LARGE SCALE GENOMIC DNA]</scope>
    <source>
        <strain evidence="1 2">CAU 1598</strain>
    </source>
</reference>
<accession>A0AAW3ZPH7</accession>
<dbReference type="EMBL" id="JACYTR010000051">
    <property type="protein sequence ID" value="MBD8527420.1"/>
    <property type="molecule type" value="Genomic_DNA"/>
</dbReference>
<organism evidence="1 2">
    <name type="scientific">Pseudomarimonas arenosa</name>
    <dbReference type="NCBI Taxonomy" id="2774145"/>
    <lineage>
        <taxon>Bacteria</taxon>
        <taxon>Pseudomonadati</taxon>
        <taxon>Pseudomonadota</taxon>
        <taxon>Gammaproteobacteria</taxon>
        <taxon>Lysobacterales</taxon>
        <taxon>Lysobacteraceae</taxon>
        <taxon>Pseudomarimonas</taxon>
    </lineage>
</organism>
<keyword evidence="2" id="KW-1185">Reference proteome</keyword>
<gene>
    <name evidence="1" type="ORF">IFO71_16880</name>
</gene>
<dbReference type="RefSeq" id="WP_192030841.1">
    <property type="nucleotide sequence ID" value="NZ_JACYTR010000051.1"/>
</dbReference>
<name>A0AAW3ZPH7_9GAMM</name>
<dbReference type="AlphaFoldDB" id="A0AAW3ZPH7"/>
<evidence type="ECO:0000313" key="1">
    <source>
        <dbReference type="EMBL" id="MBD8527420.1"/>
    </source>
</evidence>
<comment type="caution">
    <text evidence="1">The sequence shown here is derived from an EMBL/GenBank/DDBJ whole genome shotgun (WGS) entry which is preliminary data.</text>
</comment>
<dbReference type="Proteomes" id="UP000613768">
    <property type="component" value="Unassembled WGS sequence"/>
</dbReference>